<reference evidence="9" key="1">
    <citation type="journal article" date="2019" name="Int. J. Syst. Evol. Microbiol.">
        <title>The Global Catalogue of Microorganisms (GCM) 10K type strain sequencing project: providing services to taxonomists for standard genome sequencing and annotation.</title>
        <authorList>
            <consortium name="The Broad Institute Genomics Platform"/>
            <consortium name="The Broad Institute Genome Sequencing Center for Infectious Disease"/>
            <person name="Wu L."/>
            <person name="Ma J."/>
        </authorList>
    </citation>
    <scope>NUCLEOTIDE SEQUENCE [LARGE SCALE GENOMIC DNA]</scope>
    <source>
        <strain evidence="9">CGMCC 4.7177</strain>
    </source>
</reference>
<evidence type="ECO:0000256" key="1">
    <source>
        <dbReference type="ARBA" id="ARBA00004496"/>
    </source>
</evidence>
<protein>
    <submittedName>
        <fullName evidence="8">Cell division regulator GpsB</fullName>
    </submittedName>
</protein>
<evidence type="ECO:0000256" key="3">
    <source>
        <dbReference type="ARBA" id="ARBA00022618"/>
    </source>
</evidence>
<proteinExistence type="predicted"/>
<comment type="subcellular location">
    <subcellularLocation>
        <location evidence="1">Cytoplasm</location>
    </subcellularLocation>
</comment>
<keyword evidence="3 8" id="KW-0132">Cell division</keyword>
<dbReference type="NCBIfam" id="NF010725">
    <property type="entry name" value="PRK14127.1"/>
    <property type="match status" value="1"/>
</dbReference>
<dbReference type="PANTHER" id="PTHR35794">
    <property type="entry name" value="CELL DIVISION PROTEIN DIVIVA"/>
    <property type="match status" value="1"/>
</dbReference>
<keyword evidence="6" id="KW-0131">Cell cycle</keyword>
<dbReference type="Pfam" id="PF05103">
    <property type="entry name" value="DivIVA"/>
    <property type="match status" value="1"/>
</dbReference>
<evidence type="ECO:0000256" key="2">
    <source>
        <dbReference type="ARBA" id="ARBA00022490"/>
    </source>
</evidence>
<evidence type="ECO:0000256" key="5">
    <source>
        <dbReference type="ARBA" id="ARBA00023054"/>
    </source>
</evidence>
<dbReference type="NCBIfam" id="TIGR03544">
    <property type="entry name" value="DivI1A_domain"/>
    <property type="match status" value="1"/>
</dbReference>
<dbReference type="RefSeq" id="WP_381537288.1">
    <property type="nucleotide sequence ID" value="NZ_JBHUGI010000024.1"/>
</dbReference>
<dbReference type="EMBL" id="JBHUGI010000024">
    <property type="protein sequence ID" value="MFD1928177.1"/>
    <property type="molecule type" value="Genomic_DNA"/>
</dbReference>
<evidence type="ECO:0000256" key="4">
    <source>
        <dbReference type="ARBA" id="ARBA00022960"/>
    </source>
</evidence>
<keyword evidence="9" id="KW-1185">Reference proteome</keyword>
<dbReference type="Gene3D" id="6.10.250.660">
    <property type="match status" value="1"/>
</dbReference>
<dbReference type="InterPro" id="IPR019933">
    <property type="entry name" value="DivIVA_domain"/>
</dbReference>
<accession>A0ABW4SF94</accession>
<sequence length="98" mass="11389">MDTKLDTKTILEKEFKTGLRGYNQEEVDLFLDDVIHDYQTHKNKISELQNENMKLKEELAEAKKRPSAGSAGTTNFDLLKRISNLERHVFGSKLYDQE</sequence>
<name>A0ABW4SF94_9BACL</name>
<evidence type="ECO:0000313" key="8">
    <source>
        <dbReference type="EMBL" id="MFD1928177.1"/>
    </source>
</evidence>
<feature type="coiled-coil region" evidence="7">
    <location>
        <begin position="31"/>
        <end position="65"/>
    </location>
</feature>
<dbReference type="PANTHER" id="PTHR35794:SF1">
    <property type="entry name" value="CELL CYCLE PROTEIN GPSB"/>
    <property type="match status" value="1"/>
</dbReference>
<dbReference type="InterPro" id="IPR011229">
    <property type="entry name" value="Cell_cycle_GpsB"/>
</dbReference>
<evidence type="ECO:0000313" key="9">
    <source>
        <dbReference type="Proteomes" id="UP001597218"/>
    </source>
</evidence>
<keyword evidence="5 7" id="KW-0175">Coiled coil</keyword>
<keyword evidence="2" id="KW-0963">Cytoplasm</keyword>
<gene>
    <name evidence="8" type="primary">gpsB</name>
    <name evidence="8" type="ORF">ACFSFY_08905</name>
</gene>
<keyword evidence="4" id="KW-0133">Cell shape</keyword>
<organism evidence="8 9">
    <name type="scientific">Sporosarcina siberiensis</name>
    <dbReference type="NCBI Taxonomy" id="1365606"/>
    <lineage>
        <taxon>Bacteria</taxon>
        <taxon>Bacillati</taxon>
        <taxon>Bacillota</taxon>
        <taxon>Bacilli</taxon>
        <taxon>Bacillales</taxon>
        <taxon>Caryophanaceae</taxon>
        <taxon>Sporosarcina</taxon>
    </lineage>
</organism>
<dbReference type="Proteomes" id="UP001597218">
    <property type="component" value="Unassembled WGS sequence"/>
</dbReference>
<evidence type="ECO:0000256" key="7">
    <source>
        <dbReference type="SAM" id="Coils"/>
    </source>
</evidence>
<dbReference type="InterPro" id="IPR007793">
    <property type="entry name" value="DivIVA_fam"/>
</dbReference>
<dbReference type="PIRSF" id="PIRSF029938">
    <property type="entry name" value="UCP029938"/>
    <property type="match status" value="1"/>
</dbReference>
<dbReference type="GO" id="GO:0051301">
    <property type="term" value="P:cell division"/>
    <property type="evidence" value="ECO:0007669"/>
    <property type="project" value="UniProtKB-KW"/>
</dbReference>
<evidence type="ECO:0000256" key="6">
    <source>
        <dbReference type="ARBA" id="ARBA00023306"/>
    </source>
</evidence>
<comment type="caution">
    <text evidence="8">The sequence shown here is derived from an EMBL/GenBank/DDBJ whole genome shotgun (WGS) entry which is preliminary data.</text>
</comment>